<protein>
    <recommendedName>
        <fullName evidence="2">Single-stranded-DNA-specific exonuclease RecJ</fullName>
    </recommendedName>
</protein>
<dbReference type="Gene3D" id="3.10.310.30">
    <property type="match status" value="1"/>
</dbReference>
<dbReference type="GO" id="GO:0003676">
    <property type="term" value="F:nucleic acid binding"/>
    <property type="evidence" value="ECO:0007669"/>
    <property type="project" value="InterPro"/>
</dbReference>
<keyword evidence="5 9" id="KW-0269">Exonuclease</keyword>
<accession>H5SRE4</accession>
<keyword evidence="3" id="KW-0540">Nuclease</keyword>
<dbReference type="EMBL" id="AP011801">
    <property type="protein sequence ID" value="BAL58661.1"/>
    <property type="molecule type" value="Genomic_DNA"/>
</dbReference>
<dbReference type="PANTHER" id="PTHR30255:SF2">
    <property type="entry name" value="SINGLE-STRANDED-DNA-SPECIFIC EXONUCLEASE RECJ"/>
    <property type="match status" value="1"/>
</dbReference>
<evidence type="ECO:0000256" key="3">
    <source>
        <dbReference type="ARBA" id="ARBA00022722"/>
    </source>
</evidence>
<dbReference type="NCBIfam" id="TIGR00644">
    <property type="entry name" value="recJ"/>
    <property type="match status" value="1"/>
</dbReference>
<dbReference type="InterPro" id="IPR001667">
    <property type="entry name" value="DDH_dom"/>
</dbReference>
<proteinExistence type="inferred from homology"/>
<dbReference type="InterPro" id="IPR038763">
    <property type="entry name" value="DHH_sf"/>
</dbReference>
<dbReference type="InterPro" id="IPR003156">
    <property type="entry name" value="DHHA1_dom"/>
</dbReference>
<dbReference type="InterPro" id="IPR051673">
    <property type="entry name" value="SSDNA_exonuclease_RecJ"/>
</dbReference>
<dbReference type="InterPro" id="IPR004610">
    <property type="entry name" value="RecJ"/>
</dbReference>
<name>H5SRE4_ACEAU</name>
<dbReference type="InterPro" id="IPR041122">
    <property type="entry name" value="RecJ_OB"/>
</dbReference>
<evidence type="ECO:0000256" key="2">
    <source>
        <dbReference type="ARBA" id="ARBA00019841"/>
    </source>
</evidence>
<feature type="domain" description="RecJ OB" evidence="8">
    <location>
        <begin position="469"/>
        <end position="574"/>
    </location>
</feature>
<dbReference type="Pfam" id="PF02272">
    <property type="entry name" value="DHHA1"/>
    <property type="match status" value="1"/>
</dbReference>
<evidence type="ECO:0000256" key="5">
    <source>
        <dbReference type="ARBA" id="ARBA00022839"/>
    </source>
</evidence>
<dbReference type="SUPFAM" id="SSF64182">
    <property type="entry name" value="DHH phosphoesterases"/>
    <property type="match status" value="1"/>
</dbReference>
<dbReference type="Pfam" id="PF01368">
    <property type="entry name" value="DHH"/>
    <property type="match status" value="1"/>
</dbReference>
<sequence>MAQGAVVRSLVYKRRWRLKDLSVERAAQIACELGCSAPLARVLAARAPDSPAELLNHEMAQLHSPWELLGVQEAVSRIDRALHQGEKIFIQGDFDVDGITSTALLYKALRALGAQGVKVDLSDRERGHGLSDAVIRRLKDEGFSLLITADCGISEVEFVSHLQEHGIDVIISDHHHPPEPLPPAFAIINPKQPGCSYPNKDLAAVGVVFQLVRALYEHRGLPPQACEEFLDLVMLGTVGDLVPLVRHGCAENQRLVAQGLRRVAQGKASLGLRTLIAKLALDPQRLTTGDVGYIIVPKLNAANRVGDPRDAFMLLVTALPSKAEQLAAKLLAYNQDRQIAQDDLLYQAEEQLRSQPTWQNEKLIFLAGQYWNPGLIGLVASDLAEKYYRPTVLVAVGDGVSRASCRSIPGFDIMAALEKHSELFERYGGHAMAAGFSVLNENIPIVRERLCAYAREVLRDLEDPVHELETELAPEEITLETYTDLLRLAPFGMGHPTPRFLLRAAQIIEARTVGNGSQHLKLRVAAGGKEFSAIGFSLGEFAYEVERAGTVGLAFKLGCDTWTGRPQVQLEIEDILEPSE</sequence>
<dbReference type="PANTHER" id="PTHR30255">
    <property type="entry name" value="SINGLE-STRANDED-DNA-SPECIFIC EXONUCLEASE RECJ"/>
    <property type="match status" value="1"/>
</dbReference>
<dbReference type="GO" id="GO:0006281">
    <property type="term" value="P:DNA repair"/>
    <property type="evidence" value="ECO:0007669"/>
    <property type="project" value="InterPro"/>
</dbReference>
<feature type="domain" description="DHHA1" evidence="7">
    <location>
        <begin position="361"/>
        <end position="453"/>
    </location>
</feature>
<keyword evidence="4" id="KW-0378">Hydrolase</keyword>
<gene>
    <name evidence="9" type="ORF">HGMM_OP2C209</name>
</gene>
<dbReference type="Pfam" id="PF17768">
    <property type="entry name" value="RecJ_OB"/>
    <property type="match status" value="1"/>
</dbReference>
<dbReference type="AlphaFoldDB" id="H5SRE4"/>
<reference evidence="9" key="2">
    <citation type="journal article" date="2012" name="PLoS ONE">
        <title>A Deeply Branching Thermophilic Bacterium with an Ancient Acetyl-CoA Pathway Dominates a Subsurface Ecosystem.</title>
        <authorList>
            <person name="Takami H."/>
            <person name="Noguchi H."/>
            <person name="Takaki Y."/>
            <person name="Uchiyama I."/>
            <person name="Toyoda A."/>
            <person name="Nishi S."/>
            <person name="Chee G.-J."/>
            <person name="Arai W."/>
            <person name="Nunoura T."/>
            <person name="Itoh T."/>
            <person name="Hattori M."/>
            <person name="Takai K."/>
        </authorList>
    </citation>
    <scope>NUCLEOTIDE SEQUENCE</scope>
</reference>
<dbReference type="Gene3D" id="3.90.1640.30">
    <property type="match status" value="1"/>
</dbReference>
<organism evidence="9">
    <name type="scientific">Acetithermum autotrophicum</name>
    <dbReference type="NCBI Taxonomy" id="1446466"/>
    <lineage>
        <taxon>Bacteria</taxon>
        <taxon>Candidatus Bipolaricaulota</taxon>
        <taxon>Candidatus Acetithermum</taxon>
    </lineage>
</organism>
<evidence type="ECO:0000259" key="7">
    <source>
        <dbReference type="Pfam" id="PF02272"/>
    </source>
</evidence>
<evidence type="ECO:0000256" key="1">
    <source>
        <dbReference type="ARBA" id="ARBA00005915"/>
    </source>
</evidence>
<evidence type="ECO:0000256" key="4">
    <source>
        <dbReference type="ARBA" id="ARBA00022801"/>
    </source>
</evidence>
<comment type="similarity">
    <text evidence="1">Belongs to the RecJ family.</text>
</comment>
<feature type="domain" description="DDH" evidence="6">
    <location>
        <begin position="87"/>
        <end position="237"/>
    </location>
</feature>
<reference evidence="9" key="1">
    <citation type="journal article" date="2005" name="Environ. Microbiol.">
        <title>Genetic and functional properties of uncultivated thermophilic crenarchaeotes from a subsurface gold mine as revealed by analysis of genome fragments.</title>
        <authorList>
            <person name="Nunoura T."/>
            <person name="Hirayama H."/>
            <person name="Takami H."/>
            <person name="Oida H."/>
            <person name="Nishi S."/>
            <person name="Shimamura S."/>
            <person name="Suzuki Y."/>
            <person name="Inagaki F."/>
            <person name="Takai K."/>
            <person name="Nealson K.H."/>
            <person name="Horikoshi K."/>
        </authorList>
    </citation>
    <scope>NUCLEOTIDE SEQUENCE</scope>
</reference>
<evidence type="ECO:0000259" key="6">
    <source>
        <dbReference type="Pfam" id="PF01368"/>
    </source>
</evidence>
<dbReference type="GO" id="GO:0006310">
    <property type="term" value="P:DNA recombination"/>
    <property type="evidence" value="ECO:0007669"/>
    <property type="project" value="InterPro"/>
</dbReference>
<evidence type="ECO:0000259" key="8">
    <source>
        <dbReference type="Pfam" id="PF17768"/>
    </source>
</evidence>
<dbReference type="GO" id="GO:0008409">
    <property type="term" value="F:5'-3' exonuclease activity"/>
    <property type="evidence" value="ECO:0007669"/>
    <property type="project" value="InterPro"/>
</dbReference>
<evidence type="ECO:0000313" key="9">
    <source>
        <dbReference type="EMBL" id="BAL58661.1"/>
    </source>
</evidence>